<dbReference type="EMBL" id="JAKIXB020000002">
    <property type="protein sequence ID" value="KAL1610922.1"/>
    <property type="molecule type" value="Genomic_DNA"/>
</dbReference>
<accession>A0ABR3S2K7</accession>
<protein>
    <recommendedName>
        <fullName evidence="8">FAD/NAD(P)-binding domain-containing protein</fullName>
    </recommendedName>
</protein>
<evidence type="ECO:0000256" key="3">
    <source>
        <dbReference type="ARBA" id="ARBA00023002"/>
    </source>
</evidence>
<dbReference type="InterPro" id="IPR023753">
    <property type="entry name" value="FAD/NAD-binding_dom"/>
</dbReference>
<evidence type="ECO:0000256" key="1">
    <source>
        <dbReference type="ARBA" id="ARBA00022630"/>
    </source>
</evidence>
<dbReference type="PRINTS" id="PR00419">
    <property type="entry name" value="ADXRDTASE"/>
</dbReference>
<keyword evidence="7" id="KW-1185">Reference proteome</keyword>
<name>A0ABR3S2K7_9PLEO</name>
<dbReference type="Gene3D" id="3.50.50.60">
    <property type="entry name" value="FAD/NAD(P)-binding domain"/>
    <property type="match status" value="1"/>
</dbReference>
<feature type="domain" description="FAD/NAD(P)-binding" evidence="4">
    <location>
        <begin position="6"/>
        <end position="218"/>
    </location>
</feature>
<proteinExistence type="predicted"/>
<reference evidence="6 7" key="1">
    <citation type="submission" date="2024-02" db="EMBL/GenBank/DDBJ databases">
        <title>De novo assembly and annotation of 12 fungi associated with fruit tree decline syndrome in Ontario, Canada.</title>
        <authorList>
            <person name="Sulman M."/>
            <person name="Ellouze W."/>
            <person name="Ilyukhin E."/>
        </authorList>
    </citation>
    <scope>NUCLEOTIDE SEQUENCE [LARGE SCALE GENOMIC DNA]</scope>
    <source>
        <strain evidence="6 7">M97-236</strain>
    </source>
</reference>
<dbReference type="InterPro" id="IPR050346">
    <property type="entry name" value="FMO-like"/>
</dbReference>
<dbReference type="InterPro" id="IPR036188">
    <property type="entry name" value="FAD/NAD-bd_sf"/>
</dbReference>
<keyword evidence="1" id="KW-0285">Flavoprotein</keyword>
<evidence type="ECO:0000256" key="2">
    <source>
        <dbReference type="ARBA" id="ARBA00022827"/>
    </source>
</evidence>
<dbReference type="InterPro" id="IPR045632">
    <property type="entry name" value="DUF6314"/>
</dbReference>
<dbReference type="Proteomes" id="UP001521222">
    <property type="component" value="Unassembled WGS sequence"/>
</dbReference>
<evidence type="ECO:0008006" key="8">
    <source>
        <dbReference type="Google" id="ProtNLM"/>
    </source>
</evidence>
<dbReference type="Pfam" id="PF07992">
    <property type="entry name" value="Pyr_redox_2"/>
    <property type="match status" value="1"/>
</dbReference>
<evidence type="ECO:0000313" key="7">
    <source>
        <dbReference type="Proteomes" id="UP001521222"/>
    </source>
</evidence>
<feature type="domain" description="DUF6314" evidence="5">
    <location>
        <begin position="584"/>
        <end position="739"/>
    </location>
</feature>
<dbReference type="PANTHER" id="PTHR23023">
    <property type="entry name" value="DIMETHYLANILINE MONOOXYGENASE"/>
    <property type="match status" value="1"/>
</dbReference>
<keyword evidence="3" id="KW-0560">Oxidoreductase</keyword>
<keyword evidence="2" id="KW-0274">FAD</keyword>
<evidence type="ECO:0000259" key="4">
    <source>
        <dbReference type="Pfam" id="PF07992"/>
    </source>
</evidence>
<evidence type="ECO:0000313" key="6">
    <source>
        <dbReference type="EMBL" id="KAL1610922.1"/>
    </source>
</evidence>
<gene>
    <name evidence="6" type="ORF">SLS59_000559</name>
</gene>
<organism evidence="6 7">
    <name type="scientific">Nothophoma quercina</name>
    <dbReference type="NCBI Taxonomy" id="749835"/>
    <lineage>
        <taxon>Eukaryota</taxon>
        <taxon>Fungi</taxon>
        <taxon>Dikarya</taxon>
        <taxon>Ascomycota</taxon>
        <taxon>Pezizomycotina</taxon>
        <taxon>Dothideomycetes</taxon>
        <taxon>Pleosporomycetidae</taxon>
        <taxon>Pleosporales</taxon>
        <taxon>Pleosporineae</taxon>
        <taxon>Didymellaceae</taxon>
        <taxon>Nothophoma</taxon>
    </lineage>
</organism>
<dbReference type="SUPFAM" id="SSF51905">
    <property type="entry name" value="FAD/NAD(P)-binding domain"/>
    <property type="match status" value="1"/>
</dbReference>
<comment type="caution">
    <text evidence="6">The sequence shown here is derived from an EMBL/GenBank/DDBJ whole genome shotgun (WGS) entry which is preliminary data.</text>
</comment>
<sequence>MASTRSVCIIGAGPSGLVAAKTFLQHGSYAVTVYEAADRVGGMWRAQPGEHGDKCSPEMKTNLSRFTVAFPDLSWSSVDLSDPVTGAAAPTTPPMFPKAWQVGRYLEKYADKFDLKSKILFNRRVVNANTLDDMKTWQITTCDTVTHQSDTQTFDYLIIASGFFDKPARTFNPSANNRLANIQHSSKFRDLASLTQKPGRVAIIGGGISGSEAAAQAAFQVSTSKYSPTKRKPVHAESKIYHIVNRPFYCLPRYLPQNPFKDSTQDTNLAPTFLPLDLVLYSLSRRGGGEISASITTVPPEKAKKGHEFMRSVIGGDQQEYGNSALSYTTEQTQYPGYCGITDTYLEFVRSGLIVPVQGWVEAVEYNDDEDSYKIALGHNAPWSSEVGKQTELSDVIGIIEATGYKNGLDYLHNTPKSFLYPDSSCLRIPFLLTRGSVLSDNATLGFIGFYEGPYWGVMEMQARVIANTWSEATPDPVHITKAGLKQLETTERMRHSMRFEESLQVPQFWMADYVGLVEEFAREAGVKRVDAAFEGQKGPAFPSRYQGIGAHEEADTVVREVANLLVASDTKAKFVAAAVFRAMQGIWSLHRSIATRNTTPGGVLTGTAHFHPRTPTDTMYAAEYLYVEEGIFKMDNGFSFPATRRYVYRYNESTDKITAWFADEDGESTGAFFNMWEFSAPADEHHGWKAKGHHWCDPDTYKSACEFKFRGASLQTFGITYEVAGPKKDYSHESWYKRP</sequence>
<evidence type="ECO:0000259" key="5">
    <source>
        <dbReference type="Pfam" id="PF19834"/>
    </source>
</evidence>
<dbReference type="Pfam" id="PF19834">
    <property type="entry name" value="DUF6314"/>
    <property type="match status" value="1"/>
</dbReference>